<evidence type="ECO:0000256" key="4">
    <source>
        <dbReference type="ARBA" id="ARBA00022723"/>
    </source>
</evidence>
<keyword evidence="15" id="KW-1185">Reference proteome</keyword>
<feature type="compositionally biased region" description="Basic residues" evidence="11">
    <location>
        <begin position="151"/>
        <end position="180"/>
    </location>
</feature>
<evidence type="ECO:0000313" key="15">
    <source>
        <dbReference type="Proteomes" id="UP001370348"/>
    </source>
</evidence>
<keyword evidence="8 10" id="KW-1133">Transmembrane helix</keyword>
<evidence type="ECO:0000256" key="2">
    <source>
        <dbReference type="ARBA" id="ARBA00006024"/>
    </source>
</evidence>
<dbReference type="SFLD" id="SFLDS00003">
    <property type="entry name" value="Haloacid_Dehalogenase"/>
    <property type="match status" value="1"/>
</dbReference>
<comment type="subcellular location">
    <subcellularLocation>
        <location evidence="10">Cell membrane</location>
    </subcellularLocation>
    <subcellularLocation>
        <location evidence="1">Endomembrane system</location>
        <topology evidence="1">Multi-pass membrane protein</topology>
    </subcellularLocation>
</comment>
<feature type="domain" description="Heavy metal binding" evidence="13">
    <location>
        <begin position="192"/>
        <end position="217"/>
    </location>
</feature>
<dbReference type="NCBIfam" id="TIGR01511">
    <property type="entry name" value="ATPase-IB1_Cu"/>
    <property type="match status" value="1"/>
</dbReference>
<feature type="transmembrane region" description="Helical" evidence="10">
    <location>
        <begin position="239"/>
        <end position="259"/>
    </location>
</feature>
<keyword evidence="3 10" id="KW-0812">Transmembrane</keyword>
<feature type="transmembrane region" description="Helical" evidence="10">
    <location>
        <begin position="523"/>
        <end position="546"/>
    </location>
</feature>
<reference evidence="14 15" key="1">
    <citation type="submission" date="2021-12" db="EMBL/GenBank/DDBJ databases">
        <title>Discovery of the Pendulisporaceae a myxobacterial family with distinct sporulation behavior and unique specialized metabolism.</title>
        <authorList>
            <person name="Garcia R."/>
            <person name="Popoff A."/>
            <person name="Bader C.D."/>
            <person name="Loehr J."/>
            <person name="Walesch S."/>
            <person name="Walt C."/>
            <person name="Boldt J."/>
            <person name="Bunk B."/>
            <person name="Haeckl F.J.F.P.J."/>
            <person name="Gunesch A.P."/>
            <person name="Birkelbach J."/>
            <person name="Nuebel U."/>
            <person name="Pietschmann T."/>
            <person name="Bach T."/>
            <person name="Mueller R."/>
        </authorList>
    </citation>
    <scope>NUCLEOTIDE SEQUENCE [LARGE SCALE GENOMIC DNA]</scope>
    <source>
        <strain evidence="14 15">MSr11954</strain>
    </source>
</reference>
<comment type="similarity">
    <text evidence="2 10">Belongs to the cation transport ATPase (P-type) (TC 3.A.3) family. Type IB subfamily.</text>
</comment>
<feature type="compositionally biased region" description="Basic and acidic residues" evidence="11">
    <location>
        <begin position="41"/>
        <end position="68"/>
    </location>
</feature>
<keyword evidence="4 10" id="KW-0479">Metal-binding</keyword>
<evidence type="ECO:0000259" key="12">
    <source>
        <dbReference type="Pfam" id="PF00122"/>
    </source>
</evidence>
<dbReference type="InterPro" id="IPR023214">
    <property type="entry name" value="HAD_sf"/>
</dbReference>
<evidence type="ECO:0000256" key="5">
    <source>
        <dbReference type="ARBA" id="ARBA00022741"/>
    </source>
</evidence>
<sequence>MHEPPEPAHRHEPSAPAHRHEPSAPAHRHEPEPAGGSCCHGESKGTARKSEPAHRHEPSAPAHRHEPEPAGGSCCHGESKGTARKSEPAHRHEPSAPAHRHEPSAPAHRHEPEPAGGSCCHGKHQAEERKHEHGDSHRGGHGGTREDGGHCHGHGGTHAHGHQHHQHHHQGHAHAGHHRPAPPIPAGSNVEYTCPMHPEVVQIGPGSCPKCGMALEPTMVQLDADGGEDPEWRDMRRRLVVAALGALPVFLIGMSDLIPGEPLQHAVPSSVLAWIQLVLAAPVVLWGGWPFFQRAWASVVHRSLNMFTLIALGTGTAFVYSVIATLAPGAFPESMRTHHGVPVYFEAASVIVALVLLGQVLELGARSRTGQAIRALLELAPKTARKITDHGEVDVPLEHVHPGDRLRVRPGEKAPVDGVCREGSSHIDESMVTGEPVPVPKRPGDRVVGGTVNTTGSLVIEAEHVGRDTLLARIVQMVGEAQRTRTRIQRIADVTASYFVPAVIAAAIAAFAAWMAFGPEPRFTHALLAAVAVLIIACPCALGLATPMSIMVGTGRGATAGVLFKNAEALELLSKVDTVVVDKTGTLTEGKPRVTQIVTLGSIDEATLVALAAALEQASEHPLAASIVHEARARKVSIPTASDFASKTGRGVVGTASGHRVAVGNRALLEELGADVSELAARAKSLGAQGETVVFVAIDDKAAGLLVIADPIKESARGAVAALRQKGLHVVMLTGDTRATAEAVARSVGIEDIDAEVLPEQKEAHVRKLKDAGRVVAMAGDGINDAPALARADVGIAMGTGTDVAMESAGITLVRGDLGGIVKARALSEATMANIRQNLFFAFLYNVLGIPIAAGLLYPALGLLLSPMLASLAMTFSSVSVIANALRLRRVSL</sequence>
<dbReference type="Proteomes" id="UP001370348">
    <property type="component" value="Chromosome"/>
</dbReference>
<dbReference type="SUPFAM" id="SSF81653">
    <property type="entry name" value="Calcium ATPase, transduction domain A"/>
    <property type="match status" value="1"/>
</dbReference>
<accession>A0ABZ2MC73</accession>
<dbReference type="EMBL" id="CP089984">
    <property type="protein sequence ID" value="WXB20117.1"/>
    <property type="molecule type" value="Genomic_DNA"/>
</dbReference>
<dbReference type="InterPro" id="IPR059000">
    <property type="entry name" value="ATPase_P-type_domA"/>
</dbReference>
<gene>
    <name evidence="14" type="ORF">LZC94_23210</name>
</gene>
<organism evidence="14 15">
    <name type="scientific">Pendulispora albinea</name>
    <dbReference type="NCBI Taxonomy" id="2741071"/>
    <lineage>
        <taxon>Bacteria</taxon>
        <taxon>Pseudomonadati</taxon>
        <taxon>Myxococcota</taxon>
        <taxon>Myxococcia</taxon>
        <taxon>Myxococcales</taxon>
        <taxon>Sorangiineae</taxon>
        <taxon>Pendulisporaceae</taxon>
        <taxon>Pendulispora</taxon>
    </lineage>
</organism>
<keyword evidence="9 10" id="KW-0472">Membrane</keyword>
<name>A0ABZ2MC73_9BACT</name>
<dbReference type="InterPro" id="IPR027256">
    <property type="entry name" value="P-typ_ATPase_IB"/>
</dbReference>
<evidence type="ECO:0000256" key="1">
    <source>
        <dbReference type="ARBA" id="ARBA00004127"/>
    </source>
</evidence>
<evidence type="ECO:0000256" key="7">
    <source>
        <dbReference type="ARBA" id="ARBA00022967"/>
    </source>
</evidence>
<feature type="compositionally biased region" description="Basic and acidic residues" evidence="11">
    <location>
        <begin position="77"/>
        <end position="113"/>
    </location>
</feature>
<feature type="compositionally biased region" description="Basic and acidic residues" evidence="11">
    <location>
        <begin position="124"/>
        <end position="150"/>
    </location>
</feature>
<dbReference type="InterPro" id="IPR008250">
    <property type="entry name" value="ATPase_P-typ_transduc_dom_A_sf"/>
</dbReference>
<evidence type="ECO:0000256" key="11">
    <source>
        <dbReference type="SAM" id="MobiDB-lite"/>
    </source>
</evidence>
<dbReference type="SUPFAM" id="SSF56784">
    <property type="entry name" value="HAD-like"/>
    <property type="match status" value="1"/>
</dbReference>
<dbReference type="SUPFAM" id="SSF81665">
    <property type="entry name" value="Calcium ATPase, transmembrane domain M"/>
    <property type="match status" value="1"/>
</dbReference>
<keyword evidence="7" id="KW-1278">Translocase</keyword>
<dbReference type="PANTHER" id="PTHR43520:SF8">
    <property type="entry name" value="P-TYPE CU(+) TRANSPORTER"/>
    <property type="match status" value="1"/>
</dbReference>
<evidence type="ECO:0000259" key="13">
    <source>
        <dbReference type="Pfam" id="PF19335"/>
    </source>
</evidence>
<dbReference type="Gene3D" id="2.70.150.10">
    <property type="entry name" value="Calcium-transporting ATPase, cytoplasmic transduction domain A"/>
    <property type="match status" value="1"/>
</dbReference>
<feature type="compositionally biased region" description="Basic and acidic residues" evidence="11">
    <location>
        <begin position="1"/>
        <end position="32"/>
    </location>
</feature>
<dbReference type="SFLD" id="SFLDF00027">
    <property type="entry name" value="p-type_atpase"/>
    <property type="match status" value="1"/>
</dbReference>
<evidence type="ECO:0000256" key="9">
    <source>
        <dbReference type="ARBA" id="ARBA00023136"/>
    </source>
</evidence>
<dbReference type="InterPro" id="IPR001757">
    <property type="entry name" value="P_typ_ATPase"/>
</dbReference>
<keyword evidence="6 10" id="KW-0067">ATP-binding</keyword>
<dbReference type="NCBIfam" id="TIGR01494">
    <property type="entry name" value="ATPase_P-type"/>
    <property type="match status" value="1"/>
</dbReference>
<evidence type="ECO:0000256" key="8">
    <source>
        <dbReference type="ARBA" id="ARBA00022989"/>
    </source>
</evidence>
<feature type="transmembrane region" description="Helical" evidence="10">
    <location>
        <begin position="495"/>
        <end position="517"/>
    </location>
</feature>
<feature type="transmembrane region" description="Helical" evidence="10">
    <location>
        <begin position="864"/>
        <end position="886"/>
    </location>
</feature>
<dbReference type="InterPro" id="IPR036412">
    <property type="entry name" value="HAD-like_sf"/>
</dbReference>
<feature type="transmembrane region" description="Helical" evidence="10">
    <location>
        <begin position="271"/>
        <end position="292"/>
    </location>
</feature>
<evidence type="ECO:0000256" key="10">
    <source>
        <dbReference type="RuleBase" id="RU362081"/>
    </source>
</evidence>
<dbReference type="Pfam" id="PF00122">
    <property type="entry name" value="E1-E2_ATPase"/>
    <property type="match status" value="1"/>
</dbReference>
<feature type="transmembrane region" description="Helical" evidence="10">
    <location>
        <begin position="343"/>
        <end position="364"/>
    </location>
</feature>
<dbReference type="SFLD" id="SFLDG00002">
    <property type="entry name" value="C1.7:_P-type_atpase_like"/>
    <property type="match status" value="1"/>
</dbReference>
<dbReference type="Pfam" id="PF19335">
    <property type="entry name" value="HMBD"/>
    <property type="match status" value="1"/>
</dbReference>
<feature type="transmembrane region" description="Helical" evidence="10">
    <location>
        <begin position="304"/>
        <end position="323"/>
    </location>
</feature>
<feature type="region of interest" description="Disordered" evidence="11">
    <location>
        <begin position="1"/>
        <end position="188"/>
    </location>
</feature>
<evidence type="ECO:0000313" key="14">
    <source>
        <dbReference type="EMBL" id="WXB20117.1"/>
    </source>
</evidence>
<dbReference type="PRINTS" id="PR00119">
    <property type="entry name" value="CATATPASE"/>
</dbReference>
<dbReference type="Gene3D" id="3.40.50.1000">
    <property type="entry name" value="HAD superfamily/HAD-like"/>
    <property type="match status" value="1"/>
</dbReference>
<dbReference type="Gene3D" id="3.40.1110.10">
    <property type="entry name" value="Calcium-transporting ATPase, cytoplasmic domain N"/>
    <property type="match status" value="1"/>
</dbReference>
<dbReference type="PANTHER" id="PTHR43520">
    <property type="entry name" value="ATP7, ISOFORM B"/>
    <property type="match status" value="1"/>
</dbReference>
<dbReference type="NCBIfam" id="TIGR01525">
    <property type="entry name" value="ATPase-IB_hvy"/>
    <property type="match status" value="1"/>
</dbReference>
<feature type="transmembrane region" description="Helical" evidence="10">
    <location>
        <begin position="839"/>
        <end position="858"/>
    </location>
</feature>
<dbReference type="Pfam" id="PF00702">
    <property type="entry name" value="Hydrolase"/>
    <property type="match status" value="1"/>
</dbReference>
<keyword evidence="10" id="KW-1003">Cell membrane</keyword>
<dbReference type="InterPro" id="IPR023299">
    <property type="entry name" value="ATPase_P-typ_cyto_dom_N"/>
</dbReference>
<dbReference type="InterPro" id="IPR018303">
    <property type="entry name" value="ATPase_P-typ_P_site"/>
</dbReference>
<evidence type="ECO:0000256" key="3">
    <source>
        <dbReference type="ARBA" id="ARBA00022692"/>
    </source>
</evidence>
<dbReference type="InterPro" id="IPR045800">
    <property type="entry name" value="HMBD"/>
</dbReference>
<proteinExistence type="inferred from homology"/>
<dbReference type="PRINTS" id="PR00943">
    <property type="entry name" value="CUATPASE"/>
</dbReference>
<dbReference type="PROSITE" id="PS00154">
    <property type="entry name" value="ATPASE_E1_E2"/>
    <property type="match status" value="1"/>
</dbReference>
<dbReference type="CDD" id="cd02094">
    <property type="entry name" value="P-type_ATPase_Cu-like"/>
    <property type="match status" value="1"/>
</dbReference>
<keyword evidence="5 10" id="KW-0547">Nucleotide-binding</keyword>
<dbReference type="RefSeq" id="WP_394829721.1">
    <property type="nucleotide sequence ID" value="NZ_CP089984.1"/>
</dbReference>
<feature type="domain" description="P-type ATPase A" evidence="12">
    <location>
        <begin position="378"/>
        <end position="478"/>
    </location>
</feature>
<evidence type="ECO:0000256" key="6">
    <source>
        <dbReference type="ARBA" id="ARBA00022840"/>
    </source>
</evidence>
<dbReference type="InterPro" id="IPR023298">
    <property type="entry name" value="ATPase_P-typ_TM_dom_sf"/>
</dbReference>
<dbReference type="InterPro" id="IPR044492">
    <property type="entry name" value="P_typ_ATPase_HD_dom"/>
</dbReference>
<protein>
    <submittedName>
        <fullName evidence="14">Heavy metal translocating P-type ATPase</fullName>
    </submittedName>
</protein>